<dbReference type="OrthoDB" id="2681808at2759"/>
<evidence type="ECO:0000256" key="1">
    <source>
        <dbReference type="SAM" id="MobiDB-lite"/>
    </source>
</evidence>
<keyword evidence="2" id="KW-0812">Transmembrane</keyword>
<feature type="transmembrane region" description="Helical" evidence="2">
    <location>
        <begin position="12"/>
        <end position="33"/>
    </location>
</feature>
<protein>
    <submittedName>
        <fullName evidence="3">Uncharacterized protein</fullName>
    </submittedName>
</protein>
<evidence type="ECO:0000313" key="4">
    <source>
        <dbReference type="Proteomes" id="UP000054270"/>
    </source>
</evidence>
<keyword evidence="2" id="KW-0472">Membrane</keyword>
<evidence type="ECO:0000313" key="3">
    <source>
        <dbReference type="EMBL" id="KJA19542.1"/>
    </source>
</evidence>
<dbReference type="AlphaFoldDB" id="A0A0D2KYE3"/>
<dbReference type="STRING" id="945553.A0A0D2KYE3"/>
<accession>A0A0D2KYE3</accession>
<evidence type="ECO:0000256" key="2">
    <source>
        <dbReference type="SAM" id="Phobius"/>
    </source>
</evidence>
<reference evidence="4" key="1">
    <citation type="submission" date="2014-04" db="EMBL/GenBank/DDBJ databases">
        <title>Evolutionary Origins and Diversification of the Mycorrhizal Mutualists.</title>
        <authorList>
            <consortium name="DOE Joint Genome Institute"/>
            <consortium name="Mycorrhizal Genomics Consortium"/>
            <person name="Kohler A."/>
            <person name="Kuo A."/>
            <person name="Nagy L.G."/>
            <person name="Floudas D."/>
            <person name="Copeland A."/>
            <person name="Barry K.W."/>
            <person name="Cichocki N."/>
            <person name="Veneault-Fourrey C."/>
            <person name="LaButti K."/>
            <person name="Lindquist E.A."/>
            <person name="Lipzen A."/>
            <person name="Lundell T."/>
            <person name="Morin E."/>
            <person name="Murat C."/>
            <person name="Riley R."/>
            <person name="Ohm R."/>
            <person name="Sun H."/>
            <person name="Tunlid A."/>
            <person name="Henrissat B."/>
            <person name="Grigoriev I.V."/>
            <person name="Hibbett D.S."/>
            <person name="Martin F."/>
        </authorList>
    </citation>
    <scope>NUCLEOTIDE SEQUENCE [LARGE SCALE GENOMIC DNA]</scope>
    <source>
        <strain evidence="4">FD-334 SS-4</strain>
    </source>
</reference>
<dbReference type="EMBL" id="KN817576">
    <property type="protein sequence ID" value="KJA19542.1"/>
    <property type="molecule type" value="Genomic_DNA"/>
</dbReference>
<keyword evidence="2" id="KW-1133">Transmembrane helix</keyword>
<feature type="compositionally biased region" description="Polar residues" evidence="1">
    <location>
        <begin position="123"/>
        <end position="133"/>
    </location>
</feature>
<proteinExistence type="predicted"/>
<dbReference type="Proteomes" id="UP000054270">
    <property type="component" value="Unassembled WGS sequence"/>
</dbReference>
<organism evidence="3 4">
    <name type="scientific">Hypholoma sublateritium (strain FD-334 SS-4)</name>
    <dbReference type="NCBI Taxonomy" id="945553"/>
    <lineage>
        <taxon>Eukaryota</taxon>
        <taxon>Fungi</taxon>
        <taxon>Dikarya</taxon>
        <taxon>Basidiomycota</taxon>
        <taxon>Agaricomycotina</taxon>
        <taxon>Agaricomycetes</taxon>
        <taxon>Agaricomycetidae</taxon>
        <taxon>Agaricales</taxon>
        <taxon>Agaricineae</taxon>
        <taxon>Strophariaceae</taxon>
        <taxon>Hypholoma</taxon>
    </lineage>
</organism>
<feature type="compositionally biased region" description="Basic and acidic residues" evidence="1">
    <location>
        <begin position="134"/>
        <end position="147"/>
    </location>
</feature>
<sequence>MIPLRSVVRAALIGPILNWVILGTLALQAYNLSQSFPRESLVVKIYVYTLLTISTLQSVVATNFARRILVSRWGDPTVSDRDDWSSIAVPVIAGVALKLNSSIVFAVLNRRRRAPSLNLPSEGISTTYGGTDTSHAHYSPDTDREKTVMGGEEGVDGGSL</sequence>
<gene>
    <name evidence="3" type="ORF">HYPSUDRAFT_857569</name>
</gene>
<feature type="region of interest" description="Disordered" evidence="1">
    <location>
        <begin position="119"/>
        <end position="160"/>
    </location>
</feature>
<name>A0A0D2KYE3_HYPSF</name>
<keyword evidence="4" id="KW-1185">Reference proteome</keyword>
<feature type="transmembrane region" description="Helical" evidence="2">
    <location>
        <begin position="84"/>
        <end position="108"/>
    </location>
</feature>